<reference evidence="1 2" key="1">
    <citation type="submission" date="2019-03" db="EMBL/GenBank/DDBJ databases">
        <title>Single cell metagenomics reveals metabolic interactions within the superorganism composed of flagellate Streblomastix strix and complex community of Bacteroidetes bacteria on its surface.</title>
        <authorList>
            <person name="Treitli S.C."/>
            <person name="Kolisko M."/>
            <person name="Husnik F."/>
            <person name="Keeling P."/>
            <person name="Hampl V."/>
        </authorList>
    </citation>
    <scope>NUCLEOTIDE SEQUENCE [LARGE SCALE GENOMIC DNA]</scope>
    <source>
        <strain evidence="1">ST1C</strain>
    </source>
</reference>
<protein>
    <submittedName>
        <fullName evidence="1">Uncharacterized protein</fullName>
    </submittedName>
</protein>
<comment type="caution">
    <text evidence="1">The sequence shown here is derived from an EMBL/GenBank/DDBJ whole genome shotgun (WGS) entry which is preliminary data.</text>
</comment>
<dbReference type="EMBL" id="SNRW01046784">
    <property type="protein sequence ID" value="KAA6316999.1"/>
    <property type="molecule type" value="Genomic_DNA"/>
</dbReference>
<dbReference type="AlphaFoldDB" id="A0A5J4Q799"/>
<feature type="non-terminal residue" evidence="1">
    <location>
        <position position="114"/>
    </location>
</feature>
<sequence>MRIKNKKKRRLMILINISREYHILHTLAEFARSPQTEVSERAWLLFILVASSASININGNENKKELEIEKLRNEDQFEEGIYFESNSLIPIFANEEIKAVGKDAQSRVPIIEGL</sequence>
<name>A0A5J4Q799_9EUKA</name>
<evidence type="ECO:0000313" key="1">
    <source>
        <dbReference type="EMBL" id="KAA6316999.1"/>
    </source>
</evidence>
<gene>
    <name evidence="1" type="ORF">EZS28_055168</name>
</gene>
<organism evidence="1 2">
    <name type="scientific">Streblomastix strix</name>
    <dbReference type="NCBI Taxonomy" id="222440"/>
    <lineage>
        <taxon>Eukaryota</taxon>
        <taxon>Metamonada</taxon>
        <taxon>Preaxostyla</taxon>
        <taxon>Oxymonadida</taxon>
        <taxon>Streblomastigidae</taxon>
        <taxon>Streblomastix</taxon>
    </lineage>
</organism>
<evidence type="ECO:0000313" key="2">
    <source>
        <dbReference type="Proteomes" id="UP000324800"/>
    </source>
</evidence>
<dbReference type="Proteomes" id="UP000324800">
    <property type="component" value="Unassembled WGS sequence"/>
</dbReference>
<accession>A0A5J4Q799</accession>
<proteinExistence type="predicted"/>